<dbReference type="Proteomes" id="UP001054889">
    <property type="component" value="Unassembled WGS sequence"/>
</dbReference>
<sequence>MADVVGVGIVKDIFKTGIAIKDTVDTFHQNKEDCRDLQVLVATVMDILSRLQEMTRLTSHPAMCPSALVGIQGSLDAALKLVTKWQKKHGLHRFLMARDMAKQLRRVQDDIQRNINIGHFAATMELRIELTRITTTTVR</sequence>
<protein>
    <recommendedName>
        <fullName evidence="1">Mixed lineage kinase domain-containing protein</fullName>
    </recommendedName>
</protein>
<dbReference type="Gene3D" id="1.20.930.20">
    <property type="entry name" value="Adaptor protein Cbl, N-terminal domain"/>
    <property type="match status" value="1"/>
</dbReference>
<name>A0AAV5D394_ELECO</name>
<accession>A0AAV5D394</accession>
<evidence type="ECO:0000313" key="2">
    <source>
        <dbReference type="EMBL" id="GJN05094.1"/>
    </source>
</evidence>
<dbReference type="GO" id="GO:0007166">
    <property type="term" value="P:cell surface receptor signaling pathway"/>
    <property type="evidence" value="ECO:0007669"/>
    <property type="project" value="InterPro"/>
</dbReference>
<keyword evidence="3" id="KW-1185">Reference proteome</keyword>
<evidence type="ECO:0000313" key="3">
    <source>
        <dbReference type="Proteomes" id="UP001054889"/>
    </source>
</evidence>
<dbReference type="InterPro" id="IPR059179">
    <property type="entry name" value="MLKL-like_MCAfunc"/>
</dbReference>
<organism evidence="2 3">
    <name type="scientific">Eleusine coracana subsp. coracana</name>
    <dbReference type="NCBI Taxonomy" id="191504"/>
    <lineage>
        <taxon>Eukaryota</taxon>
        <taxon>Viridiplantae</taxon>
        <taxon>Streptophyta</taxon>
        <taxon>Embryophyta</taxon>
        <taxon>Tracheophyta</taxon>
        <taxon>Spermatophyta</taxon>
        <taxon>Magnoliopsida</taxon>
        <taxon>Liliopsida</taxon>
        <taxon>Poales</taxon>
        <taxon>Poaceae</taxon>
        <taxon>PACMAD clade</taxon>
        <taxon>Chloridoideae</taxon>
        <taxon>Cynodonteae</taxon>
        <taxon>Eleusininae</taxon>
        <taxon>Eleusine</taxon>
    </lineage>
</organism>
<evidence type="ECO:0000259" key="1">
    <source>
        <dbReference type="Pfam" id="PF22215"/>
    </source>
</evidence>
<dbReference type="Pfam" id="PF22215">
    <property type="entry name" value="MLKL_N"/>
    <property type="match status" value="1"/>
</dbReference>
<dbReference type="EMBL" id="BQKI01000011">
    <property type="protein sequence ID" value="GJN05094.1"/>
    <property type="molecule type" value="Genomic_DNA"/>
</dbReference>
<dbReference type="CDD" id="cd21037">
    <property type="entry name" value="MLKL_NTD"/>
    <property type="match status" value="1"/>
</dbReference>
<dbReference type="PANTHER" id="PTHR35832">
    <property type="entry name" value="OS12G0248400 PROTEIN-RELATED"/>
    <property type="match status" value="1"/>
</dbReference>
<dbReference type="InterPro" id="IPR036537">
    <property type="entry name" value="Adaptor_Cbl_N_dom_sf"/>
</dbReference>
<reference evidence="2" key="1">
    <citation type="journal article" date="2018" name="DNA Res.">
        <title>Multiple hybrid de novo genome assembly of finger millet, an orphan allotetraploid crop.</title>
        <authorList>
            <person name="Hatakeyama M."/>
            <person name="Aluri S."/>
            <person name="Balachadran M.T."/>
            <person name="Sivarajan S.R."/>
            <person name="Patrignani A."/>
            <person name="Gruter S."/>
            <person name="Poveda L."/>
            <person name="Shimizu-Inatsugi R."/>
            <person name="Baeten J."/>
            <person name="Francoijs K.J."/>
            <person name="Nataraja K.N."/>
            <person name="Reddy Y.A.N."/>
            <person name="Phadnis S."/>
            <person name="Ravikumar R.L."/>
            <person name="Schlapbach R."/>
            <person name="Sreeman S.M."/>
            <person name="Shimizu K.K."/>
        </authorList>
    </citation>
    <scope>NUCLEOTIDE SEQUENCE</scope>
</reference>
<gene>
    <name evidence="2" type="primary">ga22695</name>
    <name evidence="2" type="ORF">PR202_ga22695</name>
</gene>
<comment type="caution">
    <text evidence="2">The sequence shown here is derived from an EMBL/GenBank/DDBJ whole genome shotgun (WGS) entry which is preliminary data.</text>
</comment>
<proteinExistence type="predicted"/>
<reference evidence="2" key="2">
    <citation type="submission" date="2021-12" db="EMBL/GenBank/DDBJ databases">
        <title>Resequencing data analysis of finger millet.</title>
        <authorList>
            <person name="Hatakeyama M."/>
            <person name="Aluri S."/>
            <person name="Balachadran M.T."/>
            <person name="Sivarajan S.R."/>
            <person name="Poveda L."/>
            <person name="Shimizu-Inatsugi R."/>
            <person name="Schlapbach R."/>
            <person name="Sreeman S.M."/>
            <person name="Shimizu K.K."/>
        </authorList>
    </citation>
    <scope>NUCLEOTIDE SEQUENCE</scope>
</reference>
<feature type="domain" description="Mixed lineage kinase" evidence="1">
    <location>
        <begin position="11"/>
        <end position="110"/>
    </location>
</feature>
<dbReference type="InterPro" id="IPR054000">
    <property type="entry name" value="MLKL_N"/>
</dbReference>
<dbReference type="AlphaFoldDB" id="A0AAV5D394"/>